<dbReference type="PROSITE" id="PS50020">
    <property type="entry name" value="WW_DOMAIN_2"/>
    <property type="match status" value="1"/>
</dbReference>
<keyword evidence="9" id="KW-1185">Reference proteome</keyword>
<dbReference type="GO" id="GO:0005576">
    <property type="term" value="C:extracellular region"/>
    <property type="evidence" value="ECO:0007669"/>
    <property type="project" value="UniProtKB-ARBA"/>
</dbReference>
<feature type="compositionally biased region" description="Low complexity" evidence="6">
    <location>
        <begin position="124"/>
        <end position="144"/>
    </location>
</feature>
<dbReference type="VEuPathDB" id="VectorBase:AALB20_036622"/>
<dbReference type="InterPro" id="IPR013320">
    <property type="entry name" value="ConA-like_dom_sf"/>
</dbReference>
<dbReference type="STRING" id="7167.A0A182FI26"/>
<dbReference type="PROSITE" id="PS51969">
    <property type="entry name" value="CBM39"/>
    <property type="match status" value="1"/>
</dbReference>
<evidence type="ECO:0000256" key="4">
    <source>
        <dbReference type="ARBA" id="ARBA00022859"/>
    </source>
</evidence>
<name>A0A182FI26_ANOAL</name>
<dbReference type="InterPro" id="IPR031756">
    <property type="entry name" value="BGBP_N"/>
</dbReference>
<evidence type="ECO:0000256" key="2">
    <source>
        <dbReference type="ARBA" id="ARBA00022588"/>
    </source>
</evidence>
<dbReference type="PANTHER" id="PTHR10963">
    <property type="entry name" value="GLYCOSYL HYDROLASE-RELATED"/>
    <property type="match status" value="1"/>
</dbReference>
<evidence type="ECO:0000256" key="3">
    <source>
        <dbReference type="ARBA" id="ARBA00022729"/>
    </source>
</evidence>
<dbReference type="GO" id="GO:0045087">
    <property type="term" value="P:innate immune response"/>
    <property type="evidence" value="ECO:0007669"/>
    <property type="project" value="UniProtKB-KW"/>
</dbReference>
<feature type="signal peptide" evidence="7">
    <location>
        <begin position="1"/>
        <end position="17"/>
    </location>
</feature>
<dbReference type="CTD" id="40034"/>
<dbReference type="Pfam" id="PF15886">
    <property type="entry name" value="CBM39"/>
    <property type="match status" value="1"/>
</dbReference>
<dbReference type="InterPro" id="IPR043030">
    <property type="entry name" value="BGBP_N_sf"/>
</dbReference>
<keyword evidence="5" id="KW-0325">Glycoprotein</keyword>
<comment type="similarity">
    <text evidence="1">Belongs to the insect beta-1,3-glucan binding protein family.</text>
</comment>
<keyword evidence="3 7" id="KW-0732">Signal</keyword>
<dbReference type="GO" id="GO:0045088">
    <property type="term" value="P:regulation of innate immune response"/>
    <property type="evidence" value="ECO:0007669"/>
    <property type="project" value="UniProtKB-ARBA"/>
</dbReference>
<dbReference type="Pfam" id="PF00722">
    <property type="entry name" value="Glyco_hydro_16"/>
    <property type="match status" value="1"/>
</dbReference>
<dbReference type="InterPro" id="IPR035806">
    <property type="entry name" value="GH16_GRP_C"/>
</dbReference>
<dbReference type="KEGG" id="aali:118467175"/>
<dbReference type="EnsemblMetazoa" id="AALB006170-RA">
    <property type="protein sequence ID" value="AALB006170-PA"/>
    <property type="gene ID" value="AALB006170"/>
</dbReference>
<dbReference type="Gene3D" id="2.60.120.200">
    <property type="match status" value="1"/>
</dbReference>
<evidence type="ECO:0000313" key="9">
    <source>
        <dbReference type="Proteomes" id="UP000069272"/>
    </source>
</evidence>
<dbReference type="GO" id="GO:0030246">
    <property type="term" value="F:carbohydrate binding"/>
    <property type="evidence" value="ECO:0007669"/>
    <property type="project" value="InterPro"/>
</dbReference>
<dbReference type="PANTHER" id="PTHR10963:SF60">
    <property type="entry name" value="GRAM-NEGATIVE BACTERIA-BINDING PROTEIN 1-RELATED"/>
    <property type="match status" value="1"/>
</dbReference>
<dbReference type="RefSeq" id="XP_035793250.1">
    <property type="nucleotide sequence ID" value="XM_035937357.1"/>
</dbReference>
<reference evidence="8 9" key="1">
    <citation type="journal article" date="2017" name="G3 (Bethesda)">
        <title>The Physical Genome Mapping of Anopheles albimanus Corrected Scaffold Misassemblies and Identified Interarm Rearrangements in Genus Anopheles.</title>
        <authorList>
            <person name="Artemov G.N."/>
            <person name="Peery A.N."/>
            <person name="Jiang X."/>
            <person name="Tu Z."/>
            <person name="Stegniy V.N."/>
            <person name="Sharakhova M.V."/>
            <person name="Sharakhov I.V."/>
        </authorList>
    </citation>
    <scope>NUCLEOTIDE SEQUENCE [LARGE SCALE GENOMIC DNA]</scope>
    <source>
        <strain evidence="8 9">ALBI9_A</strain>
    </source>
</reference>
<evidence type="ECO:0000256" key="6">
    <source>
        <dbReference type="SAM" id="MobiDB-lite"/>
    </source>
</evidence>
<sequence>MKQLWWLMALLVVPASAYTIPPVRFEYLSPRGFRASIPDAPGLQMFAFHARINKPFERFEEGDYAEDIMGPSMEQPDQWVFDTAKPLLTPGSIIYYWVYVQYDNAGYWLAGQKHTVNKPKATARRTTTTTSTTTTTTTTTTTPKPTTPAAPPCGQTVTTVNGGQPSCAGALIFEDTFEQNSLGTKWQHEIRIPLDTESAEFLSYQDHPENSYIAGGRLFIVPTLVTMSPDYTDERIRTGELTLQGCISPTGNPFECQRKGERATILPPVMSAKLSTKSYFRFQYGRVEIRAKLPKGDWIFPQLLLQPFDNFYGYADLASGQMRIAHILANRILERVSDGKQIDGRRLQGGVLITNQATLRAELLRSNSADEHFGDAFHVYGLIWTPDQIAVTVDGFQYGTIKTNLRQFAHQRNLTQANLWNAERPMAPFDREFYLSLGVGVGGVKDFPDGSVTGPSRVAKPWRNTSPKAEYLFYQNRNTWYRTWTEPELTVDYVRVYAL</sequence>
<dbReference type="GeneID" id="118467175"/>
<dbReference type="OrthoDB" id="4781at2759"/>
<evidence type="ECO:0000256" key="5">
    <source>
        <dbReference type="ARBA" id="ARBA00023180"/>
    </source>
</evidence>
<organism evidence="8 9">
    <name type="scientific">Anopheles albimanus</name>
    <name type="common">New world malaria mosquito</name>
    <dbReference type="NCBI Taxonomy" id="7167"/>
    <lineage>
        <taxon>Eukaryota</taxon>
        <taxon>Metazoa</taxon>
        <taxon>Ecdysozoa</taxon>
        <taxon>Arthropoda</taxon>
        <taxon>Hexapoda</taxon>
        <taxon>Insecta</taxon>
        <taxon>Pterygota</taxon>
        <taxon>Neoptera</taxon>
        <taxon>Endopterygota</taxon>
        <taxon>Diptera</taxon>
        <taxon>Nematocera</taxon>
        <taxon>Culicoidea</taxon>
        <taxon>Culicidae</taxon>
        <taxon>Anophelinae</taxon>
        <taxon>Anopheles</taxon>
    </lineage>
</organism>
<proteinExistence type="inferred from homology"/>
<evidence type="ECO:0000256" key="7">
    <source>
        <dbReference type="SAM" id="SignalP"/>
    </source>
</evidence>
<dbReference type="GO" id="GO:0005975">
    <property type="term" value="P:carbohydrate metabolic process"/>
    <property type="evidence" value="ECO:0007669"/>
    <property type="project" value="InterPro"/>
</dbReference>
<dbReference type="Gene3D" id="2.60.40.2140">
    <property type="entry name" value="Beta-1,3-glucan-recognition protein, N-terminal domain"/>
    <property type="match status" value="1"/>
</dbReference>
<dbReference type="GO" id="GO:0004553">
    <property type="term" value="F:hydrolase activity, hydrolyzing O-glycosyl compounds"/>
    <property type="evidence" value="ECO:0007669"/>
    <property type="project" value="InterPro"/>
</dbReference>
<dbReference type="VEuPathDB" id="VectorBase:AALB006170"/>
<dbReference type="RefSeq" id="XP_035793251.1">
    <property type="nucleotide sequence ID" value="XM_035937358.1"/>
</dbReference>
<reference evidence="8" key="2">
    <citation type="submission" date="2022-08" db="UniProtKB">
        <authorList>
            <consortium name="EnsemblMetazoa"/>
        </authorList>
    </citation>
    <scope>IDENTIFICATION</scope>
    <source>
        <strain evidence="8">STECLA/ALBI9_A</strain>
    </source>
</reference>
<protein>
    <submittedName>
        <fullName evidence="8">Uncharacterized protein</fullName>
    </submittedName>
</protein>
<dbReference type="CDD" id="cd02179">
    <property type="entry name" value="GH16_beta_GRP"/>
    <property type="match status" value="1"/>
</dbReference>
<dbReference type="AlphaFoldDB" id="A0A182FI26"/>
<feature type="chain" id="PRO_5043758318" evidence="7">
    <location>
        <begin position="18"/>
        <end position="499"/>
    </location>
</feature>
<evidence type="ECO:0000313" key="8">
    <source>
        <dbReference type="EnsemblMetazoa" id="AALB006170-PA"/>
    </source>
</evidence>
<dbReference type="FunFam" id="2.60.120.200:FF:000235">
    <property type="entry name" value="Beta-1,3-glucan-binding protein"/>
    <property type="match status" value="1"/>
</dbReference>
<dbReference type="InterPro" id="IPR000757">
    <property type="entry name" value="Beta-glucanase-like"/>
</dbReference>
<accession>A0A182FI26</accession>
<dbReference type="InterPro" id="IPR050546">
    <property type="entry name" value="Glycosyl_Hydrlase_16"/>
</dbReference>
<dbReference type="InterPro" id="IPR001202">
    <property type="entry name" value="WW_dom"/>
</dbReference>
<dbReference type="PROSITE" id="PS51762">
    <property type="entry name" value="GH16_2"/>
    <property type="match status" value="1"/>
</dbReference>
<dbReference type="Proteomes" id="UP000069272">
    <property type="component" value="Chromosome 3L"/>
</dbReference>
<feature type="region of interest" description="Disordered" evidence="6">
    <location>
        <begin position="119"/>
        <end position="151"/>
    </location>
</feature>
<dbReference type="SUPFAM" id="SSF49899">
    <property type="entry name" value="Concanavalin A-like lectins/glucanases"/>
    <property type="match status" value="1"/>
</dbReference>
<keyword evidence="2" id="KW-0399">Innate immunity</keyword>
<evidence type="ECO:0000256" key="1">
    <source>
        <dbReference type="ARBA" id="ARBA00008781"/>
    </source>
</evidence>
<keyword evidence="4" id="KW-0391">Immunity</keyword>